<evidence type="ECO:0000256" key="3">
    <source>
        <dbReference type="ARBA" id="ARBA00004961"/>
    </source>
</evidence>
<dbReference type="AlphaFoldDB" id="A0A2S7WU23"/>
<organism evidence="9 10">
    <name type="scientific">Polaribacter glomeratus</name>
    <dbReference type="NCBI Taxonomy" id="102"/>
    <lineage>
        <taxon>Bacteria</taxon>
        <taxon>Pseudomonadati</taxon>
        <taxon>Bacteroidota</taxon>
        <taxon>Flavobacteriia</taxon>
        <taxon>Flavobacteriales</taxon>
        <taxon>Flavobacteriaceae</taxon>
    </lineage>
</organism>
<keyword evidence="7" id="KW-0378">Hydrolase</keyword>
<dbReference type="InterPro" id="IPR037171">
    <property type="entry name" value="NagB/RpiA_transferase-like"/>
</dbReference>
<dbReference type="Gene3D" id="3.40.50.1360">
    <property type="match status" value="1"/>
</dbReference>
<comment type="caution">
    <text evidence="9">The sequence shown here is derived from an EMBL/GenBank/DDBJ whole genome shotgun (WGS) entry which is preliminary data.</text>
</comment>
<name>A0A2S7WU23_9FLAO</name>
<comment type="function">
    <text evidence="2 7">Hydrolysis of 6-phosphogluconolactone to 6-phosphogluconate.</text>
</comment>
<dbReference type="UniPathway" id="UPA00115">
    <property type="reaction ID" value="UER00409"/>
</dbReference>
<evidence type="ECO:0000259" key="8">
    <source>
        <dbReference type="Pfam" id="PF01182"/>
    </source>
</evidence>
<sequence length="230" mass="26070">MDSKILHKFKAENFTEKVSSIIEKRISDELKLTNRKLNVALSGGTTPIPILEELKKASLDWERINFFLVDERCVPISDGQSNFGNIHKVFFSHINASCYAMVNEVTDVKEAASQYEQLIKTKLILSDTGVPKFDLILLGMGGDGHIASLFPQTIGLLEDDKLVFSNYVPQLNSERITFSYKLILNANHIFVIAKGEEKEVIMQEVYSKKVTEYPISRIAKEYPNLIWLIA</sequence>
<evidence type="ECO:0000256" key="6">
    <source>
        <dbReference type="ARBA" id="ARBA00020337"/>
    </source>
</evidence>
<dbReference type="EC" id="3.1.1.31" evidence="5 7"/>
<evidence type="ECO:0000313" key="10">
    <source>
        <dbReference type="Proteomes" id="UP000239068"/>
    </source>
</evidence>
<dbReference type="GO" id="GO:0017057">
    <property type="term" value="F:6-phosphogluconolactonase activity"/>
    <property type="evidence" value="ECO:0007669"/>
    <property type="project" value="UniProtKB-UniRule"/>
</dbReference>
<dbReference type="Pfam" id="PF01182">
    <property type="entry name" value="Glucosamine_iso"/>
    <property type="match status" value="1"/>
</dbReference>
<dbReference type="CDD" id="cd01400">
    <property type="entry name" value="6PGL"/>
    <property type="match status" value="1"/>
</dbReference>
<evidence type="ECO:0000313" key="9">
    <source>
        <dbReference type="EMBL" id="PQJ81094.1"/>
    </source>
</evidence>
<evidence type="ECO:0000256" key="2">
    <source>
        <dbReference type="ARBA" id="ARBA00002681"/>
    </source>
</evidence>
<comment type="similarity">
    <text evidence="4 7">Belongs to the glucosamine/galactosamine-6-phosphate isomerase family. 6-phosphogluconolactonase subfamily.</text>
</comment>
<evidence type="ECO:0000256" key="4">
    <source>
        <dbReference type="ARBA" id="ARBA00010662"/>
    </source>
</evidence>
<dbReference type="InterPro" id="IPR039104">
    <property type="entry name" value="6PGL"/>
</dbReference>
<dbReference type="InterPro" id="IPR006148">
    <property type="entry name" value="Glc/Gal-6P_isomerase"/>
</dbReference>
<dbReference type="SUPFAM" id="SSF100950">
    <property type="entry name" value="NagB/RpiA/CoA transferase-like"/>
    <property type="match status" value="1"/>
</dbReference>
<dbReference type="EMBL" id="MSCM01000001">
    <property type="protein sequence ID" value="PQJ81094.1"/>
    <property type="molecule type" value="Genomic_DNA"/>
</dbReference>
<evidence type="ECO:0000256" key="1">
    <source>
        <dbReference type="ARBA" id="ARBA00000832"/>
    </source>
</evidence>
<dbReference type="RefSeq" id="WP_105019673.1">
    <property type="nucleotide sequence ID" value="NZ_MSCM01000001.1"/>
</dbReference>
<reference evidence="9 10" key="1">
    <citation type="submission" date="2016-12" db="EMBL/GenBank/DDBJ databases">
        <title>Trade-off between light-utilization and light-protection in marine flavobacteria.</title>
        <authorList>
            <person name="Kumagai Y."/>
            <person name="Yoshizawa S."/>
            <person name="Kogure K."/>
            <person name="Iwasaki W."/>
        </authorList>
    </citation>
    <scope>NUCLEOTIDE SEQUENCE [LARGE SCALE GENOMIC DNA]</scope>
    <source>
        <strain evidence="9 10">ATCC 43844</strain>
    </source>
</reference>
<feature type="domain" description="Glucosamine/galactosamine-6-phosphate isomerase" evidence="8">
    <location>
        <begin position="12"/>
        <end position="227"/>
    </location>
</feature>
<keyword evidence="10" id="KW-1185">Reference proteome</keyword>
<comment type="catalytic activity">
    <reaction evidence="1 7">
        <text>6-phospho-D-glucono-1,5-lactone + H2O = 6-phospho-D-gluconate + H(+)</text>
        <dbReference type="Rhea" id="RHEA:12556"/>
        <dbReference type="ChEBI" id="CHEBI:15377"/>
        <dbReference type="ChEBI" id="CHEBI:15378"/>
        <dbReference type="ChEBI" id="CHEBI:57955"/>
        <dbReference type="ChEBI" id="CHEBI:58759"/>
        <dbReference type="EC" id="3.1.1.31"/>
    </reaction>
</comment>
<accession>A0A2S7WU23</accession>
<dbReference type="PANTHER" id="PTHR11054">
    <property type="entry name" value="6-PHOSPHOGLUCONOLACTONASE"/>
    <property type="match status" value="1"/>
</dbReference>
<evidence type="ECO:0000256" key="5">
    <source>
        <dbReference type="ARBA" id="ARBA00013198"/>
    </source>
</evidence>
<gene>
    <name evidence="7" type="primary">pgl</name>
    <name evidence="9" type="ORF">BTO16_00160</name>
</gene>
<protein>
    <recommendedName>
        <fullName evidence="6 7">6-phosphogluconolactonase</fullName>
        <shortName evidence="7">6PGL</shortName>
        <ecNumber evidence="5 7">3.1.1.31</ecNumber>
    </recommendedName>
</protein>
<comment type="pathway">
    <text evidence="3 7">Carbohydrate degradation; pentose phosphate pathway; D-ribulose 5-phosphate from D-glucose 6-phosphate (oxidative stage): step 2/3.</text>
</comment>
<dbReference type="Proteomes" id="UP000239068">
    <property type="component" value="Unassembled WGS sequence"/>
</dbReference>
<evidence type="ECO:0000256" key="7">
    <source>
        <dbReference type="RuleBase" id="RU365095"/>
    </source>
</evidence>
<dbReference type="OrthoDB" id="9810967at2"/>
<dbReference type="InterPro" id="IPR005900">
    <property type="entry name" value="6-phosphogluconolactonase_DevB"/>
</dbReference>
<dbReference type="GO" id="GO:0006098">
    <property type="term" value="P:pentose-phosphate shunt"/>
    <property type="evidence" value="ECO:0007669"/>
    <property type="project" value="UniProtKB-UniPathway"/>
</dbReference>
<proteinExistence type="inferred from homology"/>
<dbReference type="PANTHER" id="PTHR11054:SF0">
    <property type="entry name" value="6-PHOSPHOGLUCONOLACTONASE"/>
    <property type="match status" value="1"/>
</dbReference>
<dbReference type="NCBIfam" id="TIGR01198">
    <property type="entry name" value="pgl"/>
    <property type="match status" value="1"/>
</dbReference>
<dbReference type="GO" id="GO:0005975">
    <property type="term" value="P:carbohydrate metabolic process"/>
    <property type="evidence" value="ECO:0007669"/>
    <property type="project" value="UniProtKB-UniRule"/>
</dbReference>